<feature type="domain" description="Nephrocystin 3-like N-terminal" evidence="4">
    <location>
        <begin position="375"/>
        <end position="497"/>
    </location>
</feature>
<dbReference type="InterPro" id="IPR057588">
    <property type="entry name" value="NWD1/2-like_WH"/>
</dbReference>
<feature type="compositionally biased region" description="Polar residues" evidence="3">
    <location>
        <begin position="1671"/>
        <end position="1687"/>
    </location>
</feature>
<feature type="domain" description="NWD1/2-like winged helix-turn-helix" evidence="5">
    <location>
        <begin position="600"/>
        <end position="713"/>
    </location>
</feature>
<dbReference type="PANTHER" id="PTHR19871:SF14">
    <property type="entry name" value="DUF4062 DOMAIN-CONTAINING PROTEIN"/>
    <property type="match status" value="1"/>
</dbReference>
<feature type="region of interest" description="Disordered" evidence="3">
    <location>
        <begin position="1656"/>
        <end position="1687"/>
    </location>
</feature>
<dbReference type="Gene3D" id="1.25.40.370">
    <property type="match status" value="1"/>
</dbReference>
<keyword evidence="1" id="KW-0853">WD repeat</keyword>
<evidence type="ECO:0000256" key="1">
    <source>
        <dbReference type="ARBA" id="ARBA00022574"/>
    </source>
</evidence>
<reference evidence="6 7" key="1">
    <citation type="submission" date="2024-11" db="EMBL/GenBank/DDBJ databases">
        <title>Chromosome-level genome assembly of the freshwater bivalve Anodonta woodiana.</title>
        <authorList>
            <person name="Chen X."/>
        </authorList>
    </citation>
    <scope>NUCLEOTIDE SEQUENCE [LARGE SCALE GENOMIC DNA]</scope>
    <source>
        <strain evidence="6">MN2024</strain>
        <tissue evidence="6">Gills</tissue>
    </source>
</reference>
<dbReference type="SUPFAM" id="SSF50978">
    <property type="entry name" value="WD40 repeat-like"/>
    <property type="match status" value="1"/>
</dbReference>
<dbReference type="InterPro" id="IPR015943">
    <property type="entry name" value="WD40/YVTN_repeat-like_dom_sf"/>
</dbReference>
<evidence type="ECO:0000256" key="2">
    <source>
        <dbReference type="ARBA" id="ARBA00022737"/>
    </source>
</evidence>
<keyword evidence="2" id="KW-0677">Repeat</keyword>
<evidence type="ECO:0000259" key="5">
    <source>
        <dbReference type="Pfam" id="PF25469"/>
    </source>
</evidence>
<dbReference type="InterPro" id="IPR036322">
    <property type="entry name" value="WD40_repeat_dom_sf"/>
</dbReference>
<gene>
    <name evidence="6" type="ORF">ACJMK2_008455</name>
</gene>
<organism evidence="6 7">
    <name type="scientific">Sinanodonta woodiana</name>
    <name type="common">Chinese pond mussel</name>
    <name type="synonym">Anodonta woodiana</name>
    <dbReference type="NCBI Taxonomy" id="1069815"/>
    <lineage>
        <taxon>Eukaryota</taxon>
        <taxon>Metazoa</taxon>
        <taxon>Spiralia</taxon>
        <taxon>Lophotrochozoa</taxon>
        <taxon>Mollusca</taxon>
        <taxon>Bivalvia</taxon>
        <taxon>Autobranchia</taxon>
        <taxon>Heteroconchia</taxon>
        <taxon>Palaeoheterodonta</taxon>
        <taxon>Unionida</taxon>
        <taxon>Unionoidea</taxon>
        <taxon>Unionidae</taxon>
        <taxon>Unioninae</taxon>
        <taxon>Sinanodonta</taxon>
    </lineage>
</organism>
<dbReference type="InterPro" id="IPR011047">
    <property type="entry name" value="Quinoprotein_ADH-like_sf"/>
</dbReference>
<dbReference type="Gene3D" id="2.130.10.10">
    <property type="entry name" value="YVTN repeat-like/Quinoprotein amine dehydrogenase"/>
    <property type="match status" value="1"/>
</dbReference>
<evidence type="ECO:0000256" key="3">
    <source>
        <dbReference type="SAM" id="MobiDB-lite"/>
    </source>
</evidence>
<comment type="caution">
    <text evidence="6">The sequence shown here is derived from an EMBL/GenBank/DDBJ whole genome shotgun (WGS) entry which is preliminary data.</text>
</comment>
<dbReference type="Pfam" id="PF25469">
    <property type="entry name" value="WHD_NWD1"/>
    <property type="match status" value="1"/>
</dbReference>
<protein>
    <recommendedName>
        <fullName evidence="8">NACHT and WD repeat domain-containing protein 2</fullName>
    </recommendedName>
</protein>
<name>A0ABD3VPY8_SINWO</name>
<proteinExistence type="predicted"/>
<keyword evidence="7" id="KW-1185">Reference proteome</keyword>
<dbReference type="PANTHER" id="PTHR19871">
    <property type="entry name" value="BETA TRANSDUCIN-RELATED PROTEIN"/>
    <property type="match status" value="1"/>
</dbReference>
<dbReference type="Pfam" id="PF24883">
    <property type="entry name" value="NPHP3_N"/>
    <property type="match status" value="1"/>
</dbReference>
<dbReference type="InterPro" id="IPR027417">
    <property type="entry name" value="P-loop_NTPase"/>
</dbReference>
<evidence type="ECO:0008006" key="8">
    <source>
        <dbReference type="Google" id="ProtNLM"/>
    </source>
</evidence>
<dbReference type="EMBL" id="JBJQND010000011">
    <property type="protein sequence ID" value="KAL3862495.1"/>
    <property type="molecule type" value="Genomic_DNA"/>
</dbReference>
<dbReference type="InterPro" id="IPR052752">
    <property type="entry name" value="NACHT-WD_repeat"/>
</dbReference>
<evidence type="ECO:0000313" key="6">
    <source>
        <dbReference type="EMBL" id="KAL3862495.1"/>
    </source>
</evidence>
<dbReference type="SUPFAM" id="SSF50998">
    <property type="entry name" value="Quinoprotein alcohol dehydrogenase-like"/>
    <property type="match status" value="1"/>
</dbReference>
<accession>A0ABD3VPY8</accession>
<dbReference type="Gene3D" id="3.40.50.300">
    <property type="entry name" value="P-loop containing nucleotide triphosphate hydrolases"/>
    <property type="match status" value="1"/>
</dbReference>
<dbReference type="InterPro" id="IPR056884">
    <property type="entry name" value="NPHP3-like_N"/>
</dbReference>
<dbReference type="Proteomes" id="UP001634394">
    <property type="component" value="Unassembled WGS sequence"/>
</dbReference>
<feature type="compositionally biased region" description="Basic and acidic residues" evidence="3">
    <location>
        <begin position="1656"/>
        <end position="1670"/>
    </location>
</feature>
<sequence>MSESQYQSVMRGCLDNLPTLNSRLVRIFISSTFTDTREERNLLLENVYPKLKTYCKEKHGLDFQLVDMRWGVPADATNDHQATTLCREEIYNCQRLSTGPNFVTFLNQKHGYKPLQTTIHAAEFEALLSALRESQREVTQLLTWFKRDDNIVPPMYVLQPISSVIPGYKEMENKEAQQHWDKIYNELRDSLKFASQQCFDKGLITKDVKHKYFMSVTEDEIFNGILNFPGDPTEHCLCFVRIIEDLEQNLNHPKAWRFIDMVQENKVDEESQQILSTLRDEKIIQKLKDFCITRTQVKWSNKDGISREDHKTYLESFAVTFYDSVVNLIDKAVQREHRLNQDEVYIEVLQHATMAVERCAIFHGREDILDSVEKYLTSDVSEPLVLYGQSGCGKTSIVAQVAKQVPLIYHRNAVVVLRFMGTSPDSSNLWKLLRSLSEQISICYSKDRNLIPDDLEGLKSYFHQLLECATASNPLVILLDSLDQLSTEHKAHRLNWLPYKLPKHVHMILSTYTEARDIITMLKLVFLSQSFITVPVFSAQLSIDILKSWLKMKNRTLTSEQFSIVEDIFKQCSLPLFVKLIFDQVLAWKSYTPLSECRLESAVQNSIQELLSQLEKKHGPILVSRAMAYVTASSTGISEVELEDLLSLDDVVLNAVFEIHVPPFRRIPPLLWVRIRHDISQYFVDKEVDAVRVFFWYHRQFFEASQSRYMKNADFSKEIHSLMADYYLGIWHGVKKPFIYSHLQMTRLGLDKAESEADRKVAPQPLIFQQGTEKIPTRYNKRKLNRLPYHLFMAGRRNDLHDKCLFNYNWLKTKLEATSVSTVLLDYIRYEENKSPVHKALKAAQSILNRFPQTLAAEISGRLLAVQSGMKSLVEMEFLQDSLSASARTTHLVPYQPCYTIPSDALICSIEHPSIPINSMQVIISDGSNSLVTLTVHNEVITWDLTSGEMEKTTKLSTPNGERMNVMYKGIGSETVIVGTTYQKQGNPVFIMDLRSGNIESSLVMEKNYPAVGFIDDFRLDITSKLILITVLGQVADVYDRFSGKLLHEFKVITDQVKVLGNGEMVLYHTRQSNIYSIYNLESFVLLHQISTDQTPKALFTGESSPMGCVLITGCPAAAHIIDLDPKSSKFGKTVSKIDIPKESEFQLAGMYGDKCLLITTDKIFLWDLKMNNQTMMFTVPQSVKPDRKVLNFEGILTPDLQYLVAKYEEYILIWSVVTGKLLQILQPMKTLLERIMLSSDGQFIICMFRSNSAIMIWNLFSMVKEADSYRPLSMDRSARYVTVALSGKAALARSASGNEFISIDVLSGKVQCSLSRNCSAMEPKVTPDGNYAVLRGYDEEKCIKIWNMQSGEMVSELPLSGLQVKHYIFSFDSKKALIIVENDITRIVTLNIYSVPNGRLIREILVGKFRITEAFFADKDKYIVLSTEFIKGEDDVDMAVKVFETETASLVYDLPDIHPESPQPVVQGDKLILATQKNKSQEGSKGEQKWKLIVFDLEKNRISFTSNNIPEVKLKFGNIGRYGIDRYRWVYDLKKGEKSHHFDSEEVYQNQASGRLTAPKVSADERFAIWVHPEGQLLKLGSIEMGQIVGVCPLHSIPMNLSITPQNIILIGCEDGRIMLVQLVDESEQNLRNTIMGILNRSKVQVQKVKTYLSGKDKKERKNADERKSTQLSDIKQSRSMTCTVL</sequence>
<evidence type="ECO:0000313" key="7">
    <source>
        <dbReference type="Proteomes" id="UP001634394"/>
    </source>
</evidence>
<evidence type="ECO:0000259" key="4">
    <source>
        <dbReference type="Pfam" id="PF24883"/>
    </source>
</evidence>
<dbReference type="SUPFAM" id="SSF52540">
    <property type="entry name" value="P-loop containing nucleoside triphosphate hydrolases"/>
    <property type="match status" value="1"/>
</dbReference>